<protein>
    <recommendedName>
        <fullName evidence="7">Phytanoyl-CoA dioxygenase</fullName>
    </recommendedName>
</protein>
<proteinExistence type="inferred from homology"/>
<gene>
    <name evidence="5" type="ORF">HK097_002861</name>
</gene>
<dbReference type="PANTHER" id="PTHR20883">
    <property type="entry name" value="PHYTANOYL-COA DIOXYGENASE DOMAIN CONTAINING 1"/>
    <property type="match status" value="1"/>
</dbReference>
<evidence type="ECO:0000256" key="3">
    <source>
        <dbReference type="ARBA" id="ARBA00022723"/>
    </source>
</evidence>
<comment type="similarity">
    <text evidence="2">Belongs to the PhyH family.</text>
</comment>
<keyword evidence="4" id="KW-0408">Iron</keyword>
<evidence type="ECO:0000256" key="4">
    <source>
        <dbReference type="ARBA" id="ARBA00023004"/>
    </source>
</evidence>
<dbReference type="Gene3D" id="2.60.120.620">
    <property type="entry name" value="q2cbj1_9rhob like domain"/>
    <property type="match status" value="1"/>
</dbReference>
<keyword evidence="3" id="KW-0479">Metal-binding</keyword>
<organism evidence="5 6">
    <name type="scientific">Rhizophlyctis rosea</name>
    <dbReference type="NCBI Taxonomy" id="64517"/>
    <lineage>
        <taxon>Eukaryota</taxon>
        <taxon>Fungi</taxon>
        <taxon>Fungi incertae sedis</taxon>
        <taxon>Chytridiomycota</taxon>
        <taxon>Chytridiomycota incertae sedis</taxon>
        <taxon>Chytridiomycetes</taxon>
        <taxon>Rhizophlyctidales</taxon>
        <taxon>Rhizophlyctidaceae</taxon>
        <taxon>Rhizophlyctis</taxon>
    </lineage>
</organism>
<dbReference type="AlphaFoldDB" id="A0AAD5SAI7"/>
<evidence type="ECO:0000313" key="5">
    <source>
        <dbReference type="EMBL" id="KAJ3039356.1"/>
    </source>
</evidence>
<name>A0AAD5SAI7_9FUNG</name>
<dbReference type="Pfam" id="PF05721">
    <property type="entry name" value="PhyH"/>
    <property type="match status" value="1"/>
</dbReference>
<dbReference type="Proteomes" id="UP001212841">
    <property type="component" value="Unassembled WGS sequence"/>
</dbReference>
<accession>A0AAD5SAI7</accession>
<dbReference type="GO" id="GO:0046872">
    <property type="term" value="F:metal ion binding"/>
    <property type="evidence" value="ECO:0007669"/>
    <property type="project" value="UniProtKB-KW"/>
</dbReference>
<evidence type="ECO:0000313" key="6">
    <source>
        <dbReference type="Proteomes" id="UP001212841"/>
    </source>
</evidence>
<evidence type="ECO:0000256" key="2">
    <source>
        <dbReference type="ARBA" id="ARBA00005830"/>
    </source>
</evidence>
<comment type="cofactor">
    <cofactor evidence="1">
        <name>Fe cation</name>
        <dbReference type="ChEBI" id="CHEBI:24875"/>
    </cofactor>
</comment>
<evidence type="ECO:0000256" key="1">
    <source>
        <dbReference type="ARBA" id="ARBA00001962"/>
    </source>
</evidence>
<comment type="caution">
    <text evidence="5">The sequence shown here is derived from an EMBL/GenBank/DDBJ whole genome shotgun (WGS) entry which is preliminary data.</text>
</comment>
<dbReference type="PANTHER" id="PTHR20883:SF15">
    <property type="entry name" value="PHYTANOYL-COA DIOXYGENASE DOMAIN-CONTAINING PROTEIN 1"/>
    <property type="match status" value="1"/>
</dbReference>
<dbReference type="SUPFAM" id="SSF51197">
    <property type="entry name" value="Clavaminate synthase-like"/>
    <property type="match status" value="1"/>
</dbReference>
<evidence type="ECO:0008006" key="7">
    <source>
        <dbReference type="Google" id="ProtNLM"/>
    </source>
</evidence>
<dbReference type="InterPro" id="IPR008775">
    <property type="entry name" value="Phytyl_CoA_dOase-like"/>
</dbReference>
<sequence>MSQPQFTPDQKEQFERDGYLAIPDFFSSKDIESLGSVIKDLLDNLDLTDHPKTTFSTGQKKAHVSDDYFLNSGDKIRYFFEEDAFDDNGNLLVDKTKAINKIGHGLHELVPAFKEFSTRPALKEIARSLDLKNPHMLQSMVIFKQPRIGGSVPPHQDSTFLYNNPKSAIGKFPKAYSIITPP</sequence>
<keyword evidence="6" id="KW-1185">Reference proteome</keyword>
<dbReference type="EMBL" id="JADGJD010001643">
    <property type="protein sequence ID" value="KAJ3039356.1"/>
    <property type="molecule type" value="Genomic_DNA"/>
</dbReference>
<reference evidence="5" key="1">
    <citation type="submission" date="2020-05" db="EMBL/GenBank/DDBJ databases">
        <title>Phylogenomic resolution of chytrid fungi.</title>
        <authorList>
            <person name="Stajich J.E."/>
            <person name="Amses K."/>
            <person name="Simmons R."/>
            <person name="Seto K."/>
            <person name="Myers J."/>
            <person name="Bonds A."/>
            <person name="Quandt C.A."/>
            <person name="Barry K."/>
            <person name="Liu P."/>
            <person name="Grigoriev I."/>
            <person name="Longcore J.E."/>
            <person name="James T.Y."/>
        </authorList>
    </citation>
    <scope>NUCLEOTIDE SEQUENCE</scope>
    <source>
        <strain evidence="5">JEL0318</strain>
    </source>
</reference>